<name>W8R4Q6_STUST</name>
<dbReference type="RefSeq" id="WP_025240526.1">
    <property type="nucleotide sequence ID" value="NZ_CP007441.1"/>
</dbReference>
<keyword evidence="1" id="KW-1133">Transmembrane helix</keyword>
<protein>
    <submittedName>
        <fullName evidence="2">Uncharacterized protein</fullName>
    </submittedName>
</protein>
<evidence type="ECO:0000313" key="3">
    <source>
        <dbReference type="Proteomes" id="UP000019522"/>
    </source>
</evidence>
<sequence length="172" mass="18454">METVLSSAHKKYVRKEVLLGCVINALLAFAFTYLLFRNDPRVGLWGPDGIAVDLVITVFMLTLFAGTAVILITRKRVQAGRVSRLGDGASRVMGYRVPDNAFLRALMAAVLMAAIIGPLAIGAFVMLGIVSMPFWPFVAFKMGYGALVGALSAPVLLRTALADGPVRETARV</sequence>
<reference evidence="2 3" key="2">
    <citation type="submission" date="2014-03" db="EMBL/GenBank/DDBJ databases">
        <authorList>
            <person name="Baltrus D."/>
            <person name="Dougherty K."/>
        </authorList>
    </citation>
    <scope>NUCLEOTIDE SEQUENCE</scope>
    <source>
        <strain evidence="2 3">28a24</strain>
    </source>
</reference>
<reference evidence="3" key="1">
    <citation type="journal article" date="2014" name="Genome Announc.">
        <title>Complete Genome Sequence of the Highly Transformable Pseudomonas stutzeri Strain 28a24.</title>
        <authorList>
            <person name="Smith B.A."/>
            <person name="Dougherty K.M."/>
            <person name="Baltrus D.A."/>
        </authorList>
    </citation>
    <scope>NUCLEOTIDE SEQUENCE [LARGE SCALE GENOMIC DNA]</scope>
    <source>
        <strain evidence="3">28a24</strain>
    </source>
</reference>
<feature type="transmembrane region" description="Helical" evidence="1">
    <location>
        <begin position="101"/>
        <end position="130"/>
    </location>
</feature>
<dbReference type="Proteomes" id="UP000019522">
    <property type="component" value="Chromosome"/>
</dbReference>
<dbReference type="EMBL" id="CP007441">
    <property type="protein sequence ID" value="AHL77614.1"/>
    <property type="molecule type" value="Genomic_DNA"/>
</dbReference>
<organism evidence="2 3">
    <name type="scientific">Stutzerimonas stutzeri</name>
    <name type="common">Pseudomonas stutzeri</name>
    <dbReference type="NCBI Taxonomy" id="316"/>
    <lineage>
        <taxon>Bacteria</taxon>
        <taxon>Pseudomonadati</taxon>
        <taxon>Pseudomonadota</taxon>
        <taxon>Gammaproteobacteria</taxon>
        <taxon>Pseudomonadales</taxon>
        <taxon>Pseudomonadaceae</taxon>
        <taxon>Stutzerimonas</taxon>
    </lineage>
</organism>
<dbReference type="PATRIC" id="fig|316.77.peg.852"/>
<feature type="transmembrane region" description="Helical" evidence="1">
    <location>
        <begin position="142"/>
        <end position="161"/>
    </location>
</feature>
<keyword evidence="1" id="KW-0812">Transmembrane</keyword>
<evidence type="ECO:0000313" key="2">
    <source>
        <dbReference type="EMBL" id="AHL77614.1"/>
    </source>
</evidence>
<accession>W8R4Q6</accession>
<dbReference type="KEGG" id="pstt:CH92_04305"/>
<evidence type="ECO:0000256" key="1">
    <source>
        <dbReference type="SAM" id="Phobius"/>
    </source>
</evidence>
<proteinExistence type="predicted"/>
<feature type="transmembrane region" description="Helical" evidence="1">
    <location>
        <begin position="51"/>
        <end position="72"/>
    </location>
</feature>
<dbReference type="AlphaFoldDB" id="W8R4Q6"/>
<gene>
    <name evidence="2" type="ORF">CH92_04305</name>
</gene>
<feature type="transmembrane region" description="Helical" evidence="1">
    <location>
        <begin position="17"/>
        <end position="36"/>
    </location>
</feature>
<dbReference type="OrthoDB" id="10009153at2"/>
<keyword evidence="1" id="KW-0472">Membrane</keyword>